<reference evidence="4" key="2">
    <citation type="submission" date="2022-06" db="UniProtKB">
        <authorList>
            <consortium name="EnsemblMetazoa"/>
        </authorList>
    </citation>
    <scope>IDENTIFICATION</scope>
    <source>
        <strain evidence="4">DF5081</strain>
    </source>
</reference>
<dbReference type="PANTHER" id="PTHR45847:SF7">
    <property type="entry name" value="AMIDASE DOMAIN-CONTAINING PROTEIN"/>
    <property type="match status" value="1"/>
</dbReference>
<keyword evidence="2" id="KW-0378">Hydrolase</keyword>
<evidence type="ECO:0000313" key="4">
    <source>
        <dbReference type="EnsemblMetazoa" id="CJA03577b.1"/>
    </source>
</evidence>
<evidence type="ECO:0000256" key="1">
    <source>
        <dbReference type="ARBA" id="ARBA00009199"/>
    </source>
</evidence>
<dbReference type="Gene3D" id="3.90.1300.10">
    <property type="entry name" value="Amidase signature (AS) domain"/>
    <property type="match status" value="1"/>
</dbReference>
<dbReference type="GO" id="GO:0017064">
    <property type="term" value="F:fatty acid amide hydrolase activity"/>
    <property type="evidence" value="ECO:0007669"/>
    <property type="project" value="TreeGrafter"/>
</dbReference>
<dbReference type="PROSITE" id="PS00571">
    <property type="entry name" value="AMIDASES"/>
    <property type="match status" value="1"/>
</dbReference>
<reference evidence="5" key="1">
    <citation type="submission" date="2010-08" db="EMBL/GenBank/DDBJ databases">
        <authorList>
            <consortium name="Caenorhabditis japonica Sequencing Consortium"/>
            <person name="Wilson R.K."/>
        </authorList>
    </citation>
    <scope>NUCLEOTIDE SEQUENCE [LARGE SCALE GENOMIC DNA]</scope>
    <source>
        <strain evidence="5">DF5081</strain>
    </source>
</reference>
<keyword evidence="5" id="KW-1185">Reference proteome</keyword>
<dbReference type="GO" id="GO:0004040">
    <property type="term" value="F:amidase activity"/>
    <property type="evidence" value="ECO:0007669"/>
    <property type="project" value="TreeGrafter"/>
</dbReference>
<sequence length="392" mass="43591">MPFARESPASCNARVAFHLCIEDRNLPKTEVPGGSSGGEAALVAFGGSVLGIGADVGGSIRTPAAFCGVTGFKSSSGRTPQLGKTASIPGRQLLRSVEGPIAQNVDVCVEYLKLKWNDTKLFEKDVYMPPVKFQQALYDSEKKLRIGFYTFDGYQQASPAYQRAVRETVNVLRDGGHELVEFEVPRPDHMYSVFCAGATADGCLYLLNTLNNDIIPPDCNIGFAVARLPHFVQRLLRKYWHNRRERQIIQELPHDTEEMREMHEKIEEYRHEFVLAMKAKQIDAIVCPAFGCPPPHHGVPNKMMSAGSYTALFNLIDFAAGTVPVTVQQAADETELQKMRAEDNWDRRIISESKDCTGLPVSVQIAAPPYKEETCLRLLKEVETTMGRVVRV</sequence>
<dbReference type="InterPro" id="IPR036928">
    <property type="entry name" value="AS_sf"/>
</dbReference>
<evidence type="ECO:0000256" key="2">
    <source>
        <dbReference type="ARBA" id="ARBA00022801"/>
    </source>
</evidence>
<organism evidence="4 5">
    <name type="scientific">Caenorhabditis japonica</name>
    <dbReference type="NCBI Taxonomy" id="281687"/>
    <lineage>
        <taxon>Eukaryota</taxon>
        <taxon>Metazoa</taxon>
        <taxon>Ecdysozoa</taxon>
        <taxon>Nematoda</taxon>
        <taxon>Chromadorea</taxon>
        <taxon>Rhabditida</taxon>
        <taxon>Rhabditina</taxon>
        <taxon>Rhabditomorpha</taxon>
        <taxon>Rhabditoidea</taxon>
        <taxon>Rhabditidae</taxon>
        <taxon>Peloderinae</taxon>
        <taxon>Caenorhabditis</taxon>
    </lineage>
</organism>
<dbReference type="PANTHER" id="PTHR45847">
    <property type="entry name" value="FATTY ACID AMIDE HYDROLASE"/>
    <property type="match status" value="1"/>
</dbReference>
<evidence type="ECO:0000259" key="3">
    <source>
        <dbReference type="Pfam" id="PF01425"/>
    </source>
</evidence>
<accession>A0A8R1DIS2</accession>
<evidence type="ECO:0000313" key="5">
    <source>
        <dbReference type="Proteomes" id="UP000005237"/>
    </source>
</evidence>
<dbReference type="GO" id="GO:0009062">
    <property type="term" value="P:fatty acid catabolic process"/>
    <property type="evidence" value="ECO:0007669"/>
    <property type="project" value="TreeGrafter"/>
</dbReference>
<dbReference type="AlphaFoldDB" id="A0A8R1DIS2"/>
<comment type="similarity">
    <text evidence="1">Belongs to the amidase family.</text>
</comment>
<dbReference type="Proteomes" id="UP000005237">
    <property type="component" value="Unassembled WGS sequence"/>
</dbReference>
<dbReference type="InterPro" id="IPR023631">
    <property type="entry name" value="Amidase_dom"/>
</dbReference>
<dbReference type="InterPro" id="IPR020556">
    <property type="entry name" value="Amidase_CS"/>
</dbReference>
<name>A0A8R1DIS2_CAEJA</name>
<protein>
    <submittedName>
        <fullName evidence="4">Amidase domain-containing protein</fullName>
    </submittedName>
</protein>
<dbReference type="EnsemblMetazoa" id="CJA03577b.1">
    <property type="protein sequence ID" value="CJA03577b.1"/>
    <property type="gene ID" value="WBGene00122781"/>
</dbReference>
<dbReference type="Pfam" id="PF01425">
    <property type="entry name" value="Amidase"/>
    <property type="match status" value="1"/>
</dbReference>
<dbReference type="SUPFAM" id="SSF75304">
    <property type="entry name" value="Amidase signature (AS) enzymes"/>
    <property type="match status" value="1"/>
</dbReference>
<proteinExistence type="inferred from homology"/>
<dbReference type="InterPro" id="IPR052096">
    <property type="entry name" value="Endocannabinoid_amidase"/>
</dbReference>
<feature type="domain" description="Amidase" evidence="3">
    <location>
        <begin position="28"/>
        <end position="376"/>
    </location>
</feature>